<feature type="compositionally biased region" description="Basic and acidic residues" evidence="1">
    <location>
        <begin position="422"/>
        <end position="446"/>
    </location>
</feature>
<accession>A0A1H9B9Z5</accession>
<feature type="region of interest" description="Disordered" evidence="1">
    <location>
        <begin position="559"/>
        <end position="582"/>
    </location>
</feature>
<evidence type="ECO:0000256" key="1">
    <source>
        <dbReference type="SAM" id="MobiDB-lite"/>
    </source>
</evidence>
<dbReference type="Proteomes" id="UP000199114">
    <property type="component" value="Unassembled WGS sequence"/>
</dbReference>
<gene>
    <name evidence="2" type="ORF">SAMN04489841_0661</name>
</gene>
<feature type="compositionally biased region" description="Basic and acidic residues" evidence="1">
    <location>
        <begin position="469"/>
        <end position="486"/>
    </location>
</feature>
<dbReference type="STRING" id="1186196.SAMN04489841_0661"/>
<feature type="region of interest" description="Disordered" evidence="1">
    <location>
        <begin position="74"/>
        <end position="518"/>
    </location>
</feature>
<sequence>MCPTVSPADVDKTVENANGDVIGTITEIEGETVSVEPRSGVIDSIRAALGWERAHEDTVRIHESAVASISGDVIRLESESADPTAGAGTDDGEREDSSESTRERRLESDTGPSEPDAIVDRDPDRTGEASGIESSTSTAESDRTPAADPLREVDTTDETRPTEGTTDADDVDGTERMHPAADSDEPDTESGFGDPITADEVVDTDARDGVEGTAGTDETESTDRSNAAGADDESGTSSIDERSDTDASSDRGDGDGSTEPSRTEADGETETESLNGATGSGIPDEAASTVDLTDERGVTDGLPVSDDGESTSESPSAATDRSDASVRRADSESLEAVSDGMDDRAERNPTEDVGLTAELDIGRNIESAARSDDSDGAADAAETPSDEGTLADELDRGTGIESVAASGPSDGPDGNADTSPSAERDLASELDRGTDLEAVTDPDREPAAAIDPATIGGAEPRSGDDDELVDRRILTDDDSSIDRRPAEAVPGVDSDRRGDSDGEPTDGRKGGRRTASPISTAFAVQQQLFRSTLAGQVALQRQQLQLGRAVAYGTVSLATAMTRTKSDASDEIDDRDGPDQPR</sequence>
<feature type="compositionally biased region" description="Basic and acidic residues" evidence="1">
    <location>
        <begin position="140"/>
        <end position="161"/>
    </location>
</feature>
<feature type="compositionally biased region" description="Basic and acidic residues" evidence="1">
    <location>
        <begin position="95"/>
        <end position="108"/>
    </location>
</feature>
<dbReference type="EMBL" id="FOFD01000001">
    <property type="protein sequence ID" value="SEP85048.1"/>
    <property type="molecule type" value="Genomic_DNA"/>
</dbReference>
<evidence type="ECO:0000313" key="3">
    <source>
        <dbReference type="Proteomes" id="UP000199114"/>
    </source>
</evidence>
<name>A0A1H9B9Z5_9EURY</name>
<feature type="compositionally biased region" description="Basic and acidic residues" evidence="1">
    <location>
        <begin position="493"/>
        <end position="509"/>
    </location>
</feature>
<reference evidence="3" key="1">
    <citation type="submission" date="2016-10" db="EMBL/GenBank/DDBJ databases">
        <authorList>
            <person name="Varghese N."/>
            <person name="Submissions S."/>
        </authorList>
    </citation>
    <scope>NUCLEOTIDE SEQUENCE [LARGE SCALE GENOMIC DNA]</scope>
    <source>
        <strain evidence="3">DSM 25055</strain>
    </source>
</reference>
<feature type="compositionally biased region" description="Basic and acidic residues" evidence="1">
    <location>
        <begin position="239"/>
        <end position="254"/>
    </location>
</feature>
<feature type="compositionally biased region" description="Basic and acidic residues" evidence="1">
    <location>
        <begin position="320"/>
        <end position="331"/>
    </location>
</feature>
<dbReference type="OrthoDB" id="229248at2157"/>
<dbReference type="AlphaFoldDB" id="A0A1H9B9Z5"/>
<proteinExistence type="predicted"/>
<organism evidence="2 3">
    <name type="scientific">Natrinema salaciae</name>
    <dbReference type="NCBI Taxonomy" id="1186196"/>
    <lineage>
        <taxon>Archaea</taxon>
        <taxon>Methanobacteriati</taxon>
        <taxon>Methanobacteriota</taxon>
        <taxon>Stenosarchaea group</taxon>
        <taxon>Halobacteria</taxon>
        <taxon>Halobacteriales</taxon>
        <taxon>Natrialbaceae</taxon>
        <taxon>Natrinema</taxon>
    </lineage>
</organism>
<dbReference type="RefSeq" id="WP_090613358.1">
    <property type="nucleotide sequence ID" value="NZ_FOFD01000001.1"/>
</dbReference>
<keyword evidence="3" id="KW-1185">Reference proteome</keyword>
<feature type="compositionally biased region" description="Basic and acidic residues" evidence="1">
    <location>
        <begin position="118"/>
        <end position="127"/>
    </location>
</feature>
<protein>
    <submittedName>
        <fullName evidence="2">Uncharacterized protein</fullName>
    </submittedName>
</protein>
<evidence type="ECO:0000313" key="2">
    <source>
        <dbReference type="EMBL" id="SEP85048.1"/>
    </source>
</evidence>
<feature type="compositionally biased region" description="Basic and acidic residues" evidence="1">
    <location>
        <begin position="341"/>
        <end position="350"/>
    </location>
</feature>